<evidence type="ECO:0000313" key="4">
    <source>
        <dbReference type="Proteomes" id="UP001372834"/>
    </source>
</evidence>
<reference evidence="3 4" key="1">
    <citation type="submission" date="2023-10" db="EMBL/GenBank/DDBJ databases">
        <title>Genomes of two closely related lineages of the louse Polyplax serrata with different host specificities.</title>
        <authorList>
            <person name="Martinu J."/>
            <person name="Tarabai H."/>
            <person name="Stefka J."/>
            <person name="Hypsa V."/>
        </authorList>
    </citation>
    <scope>NUCLEOTIDE SEQUENCE [LARGE SCALE GENOMIC DNA]</scope>
    <source>
        <strain evidence="3">HR10_N</strain>
    </source>
</reference>
<dbReference type="InterPro" id="IPR026848">
    <property type="entry name" value="Fancl"/>
</dbReference>
<dbReference type="Proteomes" id="UP001372834">
    <property type="component" value="Unassembled WGS sequence"/>
</dbReference>
<dbReference type="Gene3D" id="3.30.40.10">
    <property type="entry name" value="Zinc/RING finger domain, C3HC4 (zinc finger)"/>
    <property type="match status" value="1"/>
</dbReference>
<evidence type="ECO:0000313" key="3">
    <source>
        <dbReference type="EMBL" id="KAK6626260.1"/>
    </source>
</evidence>
<dbReference type="InterPro" id="IPR044037">
    <property type="entry name" value="FANCL_d3"/>
</dbReference>
<dbReference type="GO" id="GO:0061630">
    <property type="term" value="F:ubiquitin protein ligase activity"/>
    <property type="evidence" value="ECO:0007669"/>
    <property type="project" value="TreeGrafter"/>
</dbReference>
<dbReference type="AlphaFoldDB" id="A0AAN8S3T2"/>
<evidence type="ECO:0000259" key="1">
    <source>
        <dbReference type="Pfam" id="PF11793"/>
    </source>
</evidence>
<dbReference type="Gene3D" id="3.10.110.20">
    <property type="entry name" value="RWD domain-like"/>
    <property type="match status" value="1"/>
</dbReference>
<protein>
    <recommendedName>
        <fullName evidence="5">E3 ubiquitin-protein ligase FANCL</fullName>
    </recommendedName>
</protein>
<evidence type="ECO:0000259" key="2">
    <source>
        <dbReference type="Pfam" id="PF18891"/>
    </source>
</evidence>
<sequence>MVLVQVGTSFRGLVMVGNRKYSFELAKGNEITNSTIKLSWRLKKLLNHRLDCFLENEFKNPYDFHDKFTEFVRETLKNDKGNSEDWLKNPLGICSLITSLQEDLKTSGKYIKDVNLDKMILTVEMVDAQFRTHTAVLKLSEGYPKEPVKVEQINLPSAKTLFNEDKFDFEKAHTVDDFCKQFEKAIAAFQDFWNIISPIDIHCCTLDPPHPTYCDTYRRIKLSDTLSLGLTLDPLRPKQMPKIKLFGCKEDIDKQRDILQKNLEKELWDCQEDLIHNLNKILELLIPNKIYGDHIDRLGITHRNECAICFKERLNDELPNEMCNEPGCKSIYHTLCLFTYLSSVPKNREYFGMMQGECPNCNVAISCPVPTTISESQNNETK</sequence>
<dbReference type="EMBL" id="JAWJWE010000037">
    <property type="protein sequence ID" value="KAK6626260.1"/>
    <property type="molecule type" value="Genomic_DNA"/>
</dbReference>
<feature type="domain" description="FANCL UBC-like" evidence="2">
    <location>
        <begin position="191"/>
        <end position="288"/>
    </location>
</feature>
<dbReference type="Pfam" id="PF18891">
    <property type="entry name" value="FANCL_d3"/>
    <property type="match status" value="1"/>
</dbReference>
<feature type="domain" description="FANCL C-terminal" evidence="1">
    <location>
        <begin position="305"/>
        <end position="366"/>
    </location>
</feature>
<accession>A0AAN8S3T2</accession>
<proteinExistence type="predicted"/>
<dbReference type="GO" id="GO:0043240">
    <property type="term" value="C:Fanconi anaemia nuclear complex"/>
    <property type="evidence" value="ECO:0007669"/>
    <property type="project" value="InterPro"/>
</dbReference>
<organism evidence="3 4">
    <name type="scientific">Polyplax serrata</name>
    <name type="common">Common mouse louse</name>
    <dbReference type="NCBI Taxonomy" id="468196"/>
    <lineage>
        <taxon>Eukaryota</taxon>
        <taxon>Metazoa</taxon>
        <taxon>Ecdysozoa</taxon>
        <taxon>Arthropoda</taxon>
        <taxon>Hexapoda</taxon>
        <taxon>Insecta</taxon>
        <taxon>Pterygota</taxon>
        <taxon>Neoptera</taxon>
        <taxon>Paraneoptera</taxon>
        <taxon>Psocodea</taxon>
        <taxon>Troctomorpha</taxon>
        <taxon>Phthiraptera</taxon>
        <taxon>Anoplura</taxon>
        <taxon>Polyplacidae</taxon>
        <taxon>Polyplax</taxon>
    </lineage>
</organism>
<name>A0AAN8S3T2_POLSC</name>
<dbReference type="Pfam" id="PF11793">
    <property type="entry name" value="FANCL_C"/>
    <property type="match status" value="1"/>
</dbReference>
<dbReference type="GO" id="GO:0006513">
    <property type="term" value="P:protein monoubiquitination"/>
    <property type="evidence" value="ECO:0007669"/>
    <property type="project" value="TreeGrafter"/>
</dbReference>
<dbReference type="InterPro" id="IPR043003">
    <property type="entry name" value="FANCL_d3_sf"/>
</dbReference>
<dbReference type="InterPro" id="IPR026850">
    <property type="entry name" value="FANCL_C"/>
</dbReference>
<dbReference type="SMART" id="SM01197">
    <property type="entry name" value="FANCL_C"/>
    <property type="match status" value="1"/>
</dbReference>
<dbReference type="InterPro" id="IPR013083">
    <property type="entry name" value="Znf_RING/FYVE/PHD"/>
</dbReference>
<dbReference type="SUPFAM" id="SSF57850">
    <property type="entry name" value="RING/U-box"/>
    <property type="match status" value="1"/>
</dbReference>
<dbReference type="PANTHER" id="PTHR13206">
    <property type="entry name" value="UBIQUITIN LIGASE PROTEIN PHF9 FANCONI ANEMIA GROUP L PROTEIN"/>
    <property type="match status" value="1"/>
</dbReference>
<evidence type="ECO:0008006" key="5">
    <source>
        <dbReference type="Google" id="ProtNLM"/>
    </source>
</evidence>
<dbReference type="GO" id="GO:0036297">
    <property type="term" value="P:interstrand cross-link repair"/>
    <property type="evidence" value="ECO:0007669"/>
    <property type="project" value="InterPro"/>
</dbReference>
<dbReference type="PANTHER" id="PTHR13206:SF0">
    <property type="entry name" value="E3 UBIQUITIN-PROTEIN LIGASE FANCL"/>
    <property type="match status" value="1"/>
</dbReference>
<comment type="caution">
    <text evidence="3">The sequence shown here is derived from an EMBL/GenBank/DDBJ whole genome shotgun (WGS) entry which is preliminary data.</text>
</comment>
<gene>
    <name evidence="3" type="ORF">RUM43_006567</name>
</gene>
<dbReference type="CDD" id="cd23832">
    <property type="entry name" value="DRWD-C_FANCL"/>
    <property type="match status" value="1"/>
</dbReference>